<dbReference type="PANTHER" id="PTHR43673">
    <property type="entry name" value="NAD(P)H NITROREDUCTASE YDGI-RELATED"/>
    <property type="match status" value="1"/>
</dbReference>
<feature type="domain" description="Nitroreductase" evidence="7">
    <location>
        <begin position="8"/>
        <end position="185"/>
    </location>
</feature>
<keyword evidence="5" id="KW-0521">NADP</keyword>
<evidence type="ECO:0000256" key="1">
    <source>
        <dbReference type="ARBA" id="ARBA00001917"/>
    </source>
</evidence>
<evidence type="ECO:0000256" key="3">
    <source>
        <dbReference type="ARBA" id="ARBA00022630"/>
    </source>
</evidence>
<accession>A0A9X1X8L1</accession>
<dbReference type="InterPro" id="IPR033878">
    <property type="entry name" value="NfsB-like"/>
</dbReference>
<dbReference type="PANTHER" id="PTHR43673:SF2">
    <property type="entry name" value="NITROREDUCTASE"/>
    <property type="match status" value="1"/>
</dbReference>
<dbReference type="SUPFAM" id="SSF55469">
    <property type="entry name" value="FMN-dependent nitroreductase-like"/>
    <property type="match status" value="1"/>
</dbReference>
<evidence type="ECO:0000313" key="9">
    <source>
        <dbReference type="Proteomes" id="UP001139450"/>
    </source>
</evidence>
<reference evidence="8" key="1">
    <citation type="submission" date="2022-04" db="EMBL/GenBank/DDBJ databases">
        <title>Mucilaginibacter sp. RS28 isolated from freshwater.</title>
        <authorList>
            <person name="Ko S.-R."/>
        </authorList>
    </citation>
    <scope>NUCLEOTIDE SEQUENCE</scope>
    <source>
        <strain evidence="8">RS28</strain>
    </source>
</reference>
<comment type="cofactor">
    <cofactor evidence="1">
        <name>FMN</name>
        <dbReference type="ChEBI" id="CHEBI:58210"/>
    </cofactor>
</comment>
<dbReference type="RefSeq" id="WP_245132592.1">
    <property type="nucleotide sequence ID" value="NZ_JALJEJ010000012.1"/>
</dbReference>
<organism evidence="8 9">
    <name type="scientific">Mucilaginibacter straminoryzae</name>
    <dbReference type="NCBI Taxonomy" id="2932774"/>
    <lineage>
        <taxon>Bacteria</taxon>
        <taxon>Pseudomonadati</taxon>
        <taxon>Bacteroidota</taxon>
        <taxon>Sphingobacteriia</taxon>
        <taxon>Sphingobacteriales</taxon>
        <taxon>Sphingobacteriaceae</taxon>
        <taxon>Mucilaginibacter</taxon>
    </lineage>
</organism>
<evidence type="ECO:0000256" key="6">
    <source>
        <dbReference type="ARBA" id="ARBA00023002"/>
    </source>
</evidence>
<keyword evidence="9" id="KW-1185">Reference proteome</keyword>
<comment type="similarity">
    <text evidence="2">Belongs to the nitroreductase family.</text>
</comment>
<dbReference type="Proteomes" id="UP001139450">
    <property type="component" value="Unassembled WGS sequence"/>
</dbReference>
<dbReference type="Pfam" id="PF00881">
    <property type="entry name" value="Nitroreductase"/>
    <property type="match status" value="1"/>
</dbReference>
<dbReference type="Gene3D" id="3.40.109.10">
    <property type="entry name" value="NADH Oxidase"/>
    <property type="match status" value="1"/>
</dbReference>
<evidence type="ECO:0000256" key="2">
    <source>
        <dbReference type="ARBA" id="ARBA00007118"/>
    </source>
</evidence>
<evidence type="ECO:0000313" key="8">
    <source>
        <dbReference type="EMBL" id="MCJ8211723.1"/>
    </source>
</evidence>
<keyword evidence="4" id="KW-0288">FMN</keyword>
<keyword evidence="6" id="KW-0560">Oxidoreductase</keyword>
<dbReference type="CDD" id="cd02149">
    <property type="entry name" value="NfsB-like"/>
    <property type="match status" value="1"/>
</dbReference>
<evidence type="ECO:0000256" key="4">
    <source>
        <dbReference type="ARBA" id="ARBA00022643"/>
    </source>
</evidence>
<dbReference type="InterPro" id="IPR029479">
    <property type="entry name" value="Nitroreductase"/>
</dbReference>
<evidence type="ECO:0000256" key="5">
    <source>
        <dbReference type="ARBA" id="ARBA00022857"/>
    </source>
</evidence>
<name>A0A9X1X8L1_9SPHI</name>
<dbReference type="InterPro" id="IPR000415">
    <property type="entry name" value="Nitroreductase-like"/>
</dbReference>
<proteinExistence type="inferred from homology"/>
<keyword evidence="3" id="KW-0285">Flavoprotein</keyword>
<dbReference type="EMBL" id="JALJEJ010000012">
    <property type="protein sequence ID" value="MCJ8211723.1"/>
    <property type="molecule type" value="Genomic_DNA"/>
</dbReference>
<evidence type="ECO:0000259" key="7">
    <source>
        <dbReference type="Pfam" id="PF00881"/>
    </source>
</evidence>
<dbReference type="GO" id="GO:0016491">
    <property type="term" value="F:oxidoreductase activity"/>
    <property type="evidence" value="ECO:0007669"/>
    <property type="project" value="UniProtKB-KW"/>
</dbReference>
<dbReference type="AlphaFoldDB" id="A0A9X1X8L1"/>
<gene>
    <name evidence="8" type="ORF">MUY27_18540</name>
</gene>
<comment type="caution">
    <text evidence="8">The sequence shown here is derived from an EMBL/GenBank/DDBJ whole genome shotgun (WGS) entry which is preliminary data.</text>
</comment>
<protein>
    <submittedName>
        <fullName evidence="8">NAD(P)H-dependent oxidoreductase</fullName>
    </submittedName>
</protein>
<sequence>MSLLDKLQWRYATKKFDATKKIPADKLEELLADVRLAPSSLGLQHYRIVVVSNPEVRAKLREAAYGQSQITDASHLIVFAAETNIDETYVQKRIDEVVNTRQTSYESVEGYKQMMLGAVSRLSDEQRLIWAQKQAYIALGILTAAASELGIDNCPMEGFSAEQFDEILGLKEKGLTASVIATIGYRADDDPYSAYAKVRKEESELFIHI</sequence>